<evidence type="ECO:0000313" key="1">
    <source>
        <dbReference type="EMBL" id="ASK78997.1"/>
    </source>
</evidence>
<proteinExistence type="predicted"/>
<protein>
    <submittedName>
        <fullName evidence="1">Uncharacterized protein</fullName>
    </submittedName>
</protein>
<accession>A0A220VF64</accession>
<gene>
    <name evidence="1" type="ORF">CF386_07980</name>
</gene>
<reference evidence="1 2" key="1">
    <citation type="journal article" date="2016" name="Int. J. Syst. Evol. Microbiol.">
        <title>Paraphotobacterium marinum gen. nov., sp. nov., a member of the family Vibrionaceae, isolated from surface seawater.</title>
        <authorList>
            <person name="Huang Z."/>
            <person name="Dong C."/>
            <person name="Shao Z."/>
        </authorList>
    </citation>
    <scope>NUCLEOTIDE SEQUENCE [LARGE SCALE GENOMIC DNA]</scope>
    <source>
        <strain evidence="1 2">NSCS20N07D</strain>
    </source>
</reference>
<dbReference type="RefSeq" id="WP_089073905.1">
    <property type="nucleotide sequence ID" value="NZ_CBCSAM010000006.1"/>
</dbReference>
<dbReference type="OrthoDB" id="5824039at2"/>
<sequence length="598" mass="68966">MSNVTYLYQWNPDLCIDKLSTGHTLDFNRLLFKLYKDENRHKYQIFPSTKDLKQGKFSEDAHRREIVVQLKSRFDEALEEGTRHASLKSYFGHLLLYILWCDQEDVLVFTQISIEGFMNALNERVMRGELKNSSYTHTRRDLRKSCIQYADCPSSYFDHVVVRDESDIESHEAYNQSDLKQLLPLLRALFKQTHEQFMDNPKRYMKAHSNTPNMTFHWKGRDYGLKSGINKMMCAACYLLAYYTSANTYSLFELKQPQNASTTLGETWYNMPVFKRRAFKTISIVMGEHELGIPQYAIQFFDKLLKASKIICDDADTLLLKSVYHNKIQPMKSNRLGNFVIWLDKTFKMTDQTGRKLKPIISRFRQTGSQIVAHHSGDVANDITLGNTPDVRVRNYSQGNKLSNNGMIQDAMSIREEQVREGVTPKQAQANLGIDVLVIDQEHAKYQPKLSRTLNGGSCKDPFGEKAKKYTRKMKTQGLAKEDENAACADLLSCFGCEHQAIVDSVSDIWCLLSFRANLEESLVNHLDVAHYEKNFQHIIDFIDSKILPQMKPSTLKQAEEKLDEVGLHPFWDDEPESIFNLIPQTIKEPVDANETLI</sequence>
<organism evidence="1 2">
    <name type="scientific">Paraphotobacterium marinum</name>
    <dbReference type="NCBI Taxonomy" id="1755811"/>
    <lineage>
        <taxon>Bacteria</taxon>
        <taxon>Pseudomonadati</taxon>
        <taxon>Pseudomonadota</taxon>
        <taxon>Gammaproteobacteria</taxon>
        <taxon>Vibrionales</taxon>
        <taxon>Vibrionaceae</taxon>
        <taxon>Paraphotobacterium</taxon>
    </lineage>
</organism>
<dbReference type="KEGG" id="pmai:CF386_07980"/>
<keyword evidence="2" id="KW-1185">Reference proteome</keyword>
<name>A0A220VF64_9GAMM</name>
<evidence type="ECO:0000313" key="2">
    <source>
        <dbReference type="Proteomes" id="UP000242175"/>
    </source>
</evidence>
<dbReference type="Proteomes" id="UP000242175">
    <property type="component" value="Chromosome small"/>
</dbReference>
<dbReference type="EMBL" id="CP022356">
    <property type="protein sequence ID" value="ASK78997.1"/>
    <property type="molecule type" value="Genomic_DNA"/>
</dbReference>
<dbReference type="AlphaFoldDB" id="A0A220VF64"/>